<comment type="caution">
    <text evidence="1">The sequence shown here is derived from an EMBL/GenBank/DDBJ whole genome shotgun (WGS) entry which is preliminary data.</text>
</comment>
<dbReference type="InterPro" id="IPR043519">
    <property type="entry name" value="NT_sf"/>
</dbReference>
<dbReference type="RefSeq" id="WP_194020367.1">
    <property type="nucleotide sequence ID" value="NZ_JADEVV010000041.1"/>
</dbReference>
<reference evidence="1 2" key="1">
    <citation type="submission" date="2020-10" db="EMBL/GenBank/DDBJ databases">
        <authorList>
            <person name="Castelo-Branco R."/>
            <person name="Eusebio N."/>
            <person name="Adriana R."/>
            <person name="Vieira A."/>
            <person name="Brugerolle De Fraissinette N."/>
            <person name="Rezende De Castro R."/>
            <person name="Schneider M.P."/>
            <person name="Vasconcelos V."/>
            <person name="Leao P.N."/>
        </authorList>
    </citation>
    <scope>NUCLEOTIDE SEQUENCE [LARGE SCALE GENOMIC DNA]</scope>
    <source>
        <strain evidence="1 2">LEGE 00031</strain>
    </source>
</reference>
<dbReference type="Gene3D" id="3.30.460.10">
    <property type="entry name" value="Beta Polymerase, domain 2"/>
    <property type="match status" value="1"/>
</dbReference>
<dbReference type="EMBL" id="JADEVV010000041">
    <property type="protein sequence ID" value="MBE9254867.1"/>
    <property type="molecule type" value="Genomic_DNA"/>
</dbReference>
<dbReference type="SUPFAM" id="SSF81301">
    <property type="entry name" value="Nucleotidyltransferase"/>
    <property type="match status" value="1"/>
</dbReference>
<accession>A0ABR9VU56</accession>
<gene>
    <name evidence="1" type="ORF">IQ217_13670</name>
</gene>
<protein>
    <submittedName>
        <fullName evidence="1">GrpB family protein</fullName>
    </submittedName>
</protein>
<proteinExistence type="predicted"/>
<name>A0ABR9VU56_9SYNC</name>
<dbReference type="InterPro" id="IPR007344">
    <property type="entry name" value="GrpB/CoaE"/>
</dbReference>
<sequence>MRKVEVVPHNQKWRTAFAVESERVAAEMGENVIAVHHIGSTAIPGIYAKPIIDLLVEVKNIFNVDEQNSSMESIGYEVMGEFGIPGRRYFRKNNQAGFRTHHIHIFEVGSEQVKRHLKFRDYMIAHADDAQKYSELKRKLAKKYPTNIDKYMDGKDQFIREIERKAAQWHKTQKSQLSITQ</sequence>
<dbReference type="PANTHER" id="PTHR34822">
    <property type="entry name" value="GRPB DOMAIN PROTEIN (AFU_ORTHOLOGUE AFUA_1G01530)"/>
    <property type="match status" value="1"/>
</dbReference>
<evidence type="ECO:0000313" key="2">
    <source>
        <dbReference type="Proteomes" id="UP000658720"/>
    </source>
</evidence>
<dbReference type="PANTHER" id="PTHR34822:SF1">
    <property type="entry name" value="GRPB FAMILY PROTEIN"/>
    <property type="match status" value="1"/>
</dbReference>
<dbReference type="Proteomes" id="UP000658720">
    <property type="component" value="Unassembled WGS sequence"/>
</dbReference>
<keyword evidence="2" id="KW-1185">Reference proteome</keyword>
<organism evidence="1 2">
    <name type="scientific">Synechocystis salina LEGE 00031</name>
    <dbReference type="NCBI Taxonomy" id="1828736"/>
    <lineage>
        <taxon>Bacteria</taxon>
        <taxon>Bacillati</taxon>
        <taxon>Cyanobacteriota</taxon>
        <taxon>Cyanophyceae</taxon>
        <taxon>Synechococcales</taxon>
        <taxon>Merismopediaceae</taxon>
        <taxon>Synechocystis</taxon>
    </lineage>
</organism>
<evidence type="ECO:0000313" key="1">
    <source>
        <dbReference type="EMBL" id="MBE9254867.1"/>
    </source>
</evidence>
<dbReference type="Pfam" id="PF04229">
    <property type="entry name" value="GrpB"/>
    <property type="match status" value="1"/>
</dbReference>